<dbReference type="OrthoDB" id="560607at2759"/>
<evidence type="ECO:0000256" key="1">
    <source>
        <dbReference type="SAM" id="Coils"/>
    </source>
</evidence>
<accession>A0A2J7ZUA0</accession>
<evidence type="ECO:0000313" key="3">
    <source>
        <dbReference type="EMBL" id="PNH03856.1"/>
    </source>
</evidence>
<dbReference type="Pfam" id="PF10553">
    <property type="entry name" value="MSV199"/>
    <property type="match status" value="1"/>
</dbReference>
<protein>
    <recommendedName>
        <fullName evidence="2">MSV199 domain-containing protein</fullName>
    </recommendedName>
</protein>
<feature type="domain" description="MSV199" evidence="2">
    <location>
        <begin position="14"/>
        <end position="47"/>
    </location>
</feature>
<gene>
    <name evidence="3" type="ORF">TSOC_010047</name>
</gene>
<dbReference type="EMBL" id="PGGS01000453">
    <property type="protein sequence ID" value="PNH03856.1"/>
    <property type="molecule type" value="Genomic_DNA"/>
</dbReference>
<evidence type="ECO:0000259" key="2">
    <source>
        <dbReference type="Pfam" id="PF10553"/>
    </source>
</evidence>
<organism evidence="3 4">
    <name type="scientific">Tetrabaena socialis</name>
    <dbReference type="NCBI Taxonomy" id="47790"/>
    <lineage>
        <taxon>Eukaryota</taxon>
        <taxon>Viridiplantae</taxon>
        <taxon>Chlorophyta</taxon>
        <taxon>core chlorophytes</taxon>
        <taxon>Chlorophyceae</taxon>
        <taxon>CS clade</taxon>
        <taxon>Chlamydomonadales</taxon>
        <taxon>Tetrabaenaceae</taxon>
        <taxon>Tetrabaena</taxon>
    </lineage>
</organism>
<evidence type="ECO:0000313" key="4">
    <source>
        <dbReference type="Proteomes" id="UP000236333"/>
    </source>
</evidence>
<comment type="caution">
    <text evidence="3">The sequence shown here is derived from an EMBL/GenBank/DDBJ whole genome shotgun (WGS) entry which is preliminary data.</text>
</comment>
<name>A0A2J7ZUA0_9CHLO</name>
<dbReference type="AlphaFoldDB" id="A0A2J7ZUA0"/>
<keyword evidence="4" id="KW-1185">Reference proteome</keyword>
<feature type="coiled-coil region" evidence="1">
    <location>
        <begin position="66"/>
        <end position="111"/>
    </location>
</feature>
<reference evidence="3 4" key="1">
    <citation type="journal article" date="2017" name="Mol. Biol. Evol.">
        <title>The 4-celled Tetrabaena socialis nuclear genome reveals the essential components for genetic control of cell number at the origin of multicellularity in the volvocine lineage.</title>
        <authorList>
            <person name="Featherston J."/>
            <person name="Arakaki Y."/>
            <person name="Hanschen E.R."/>
            <person name="Ferris P.J."/>
            <person name="Michod R.E."/>
            <person name="Olson B.J.S.C."/>
            <person name="Nozaki H."/>
            <person name="Durand P.M."/>
        </authorList>
    </citation>
    <scope>NUCLEOTIDE SEQUENCE [LARGE SCALE GENOMIC DNA]</scope>
    <source>
        <strain evidence="3 4">NIES-571</strain>
    </source>
</reference>
<keyword evidence="1" id="KW-0175">Coiled coil</keyword>
<proteinExistence type="predicted"/>
<dbReference type="Proteomes" id="UP000236333">
    <property type="component" value="Unassembled WGS sequence"/>
</dbReference>
<dbReference type="InterPro" id="IPR018879">
    <property type="entry name" value="MSV199_dom"/>
</dbReference>
<sequence length="187" mass="21069">MAENPLGGRPNAQILMTIHGFKQLCMSANTDKGRRVREYYISMEEVLFEFTRRNAVKDRELYIATMEESKKDADEAKAVAAAKEEELRKEAEDARALVAAKEEELSRFRAKAYDEVPKEDKIYICKEASELNSDRHKIGKAIDTKKRESQLNTGSAQGSKMIFERSTLNAKLIEDIASMSQGSGAIK</sequence>